<evidence type="ECO:0000256" key="2">
    <source>
        <dbReference type="ARBA" id="ARBA00023004"/>
    </source>
</evidence>
<evidence type="ECO:0000313" key="6">
    <source>
        <dbReference type="EMBL" id="QJQ32838.1"/>
    </source>
</evidence>
<dbReference type="SFLD" id="SFLDS00029">
    <property type="entry name" value="Radical_SAM"/>
    <property type="match status" value="1"/>
</dbReference>
<dbReference type="KEGG" id="slan:GV829_10615"/>
<dbReference type="GO" id="GO:0051536">
    <property type="term" value="F:iron-sulfur cluster binding"/>
    <property type="evidence" value="ECO:0007669"/>
    <property type="project" value="UniProtKB-KW"/>
</dbReference>
<dbReference type="PROSITE" id="PS51918">
    <property type="entry name" value="RADICAL_SAM"/>
    <property type="match status" value="1"/>
</dbReference>
<dbReference type="SMART" id="SM00729">
    <property type="entry name" value="Elp3"/>
    <property type="match status" value="1"/>
</dbReference>
<organism evidence="6 7">
    <name type="scientific">Sphingomonas lacunae</name>
    <dbReference type="NCBI Taxonomy" id="2698828"/>
    <lineage>
        <taxon>Bacteria</taxon>
        <taxon>Pseudomonadati</taxon>
        <taxon>Pseudomonadota</taxon>
        <taxon>Alphaproteobacteria</taxon>
        <taxon>Sphingomonadales</taxon>
        <taxon>Sphingomonadaceae</taxon>
        <taxon>Sphingomonas</taxon>
    </lineage>
</organism>
<dbReference type="InterPro" id="IPR040086">
    <property type="entry name" value="MJ0683-like"/>
</dbReference>
<dbReference type="InterPro" id="IPR058240">
    <property type="entry name" value="rSAM_sf"/>
</dbReference>
<dbReference type="SUPFAM" id="SSF102114">
    <property type="entry name" value="Radical SAM enzymes"/>
    <property type="match status" value="1"/>
</dbReference>
<keyword evidence="7" id="KW-1185">Reference proteome</keyword>
<keyword evidence="3" id="KW-0411">Iron-sulfur</keyword>
<dbReference type="Proteomes" id="UP000503018">
    <property type="component" value="Chromosome"/>
</dbReference>
<reference evidence="6 7" key="1">
    <citation type="submission" date="2020-01" db="EMBL/GenBank/DDBJ databases">
        <title>Sphingomonas sp. strain CSW-10.</title>
        <authorList>
            <person name="Chen W.-M."/>
        </authorList>
    </citation>
    <scope>NUCLEOTIDE SEQUENCE [LARGE SCALE GENOMIC DNA]</scope>
    <source>
        <strain evidence="6 7">CSW-10</strain>
    </source>
</reference>
<evidence type="ECO:0000256" key="3">
    <source>
        <dbReference type="ARBA" id="ARBA00023014"/>
    </source>
</evidence>
<evidence type="ECO:0000256" key="4">
    <source>
        <dbReference type="SAM" id="MobiDB-lite"/>
    </source>
</evidence>
<feature type="compositionally biased region" description="Pro residues" evidence="4">
    <location>
        <begin position="1"/>
        <end position="11"/>
    </location>
</feature>
<name>A0A6M4AUM6_9SPHN</name>
<keyword evidence="1" id="KW-0479">Metal-binding</keyword>
<feature type="compositionally biased region" description="Basic and acidic residues" evidence="4">
    <location>
        <begin position="30"/>
        <end position="43"/>
    </location>
</feature>
<dbReference type="EMBL" id="CP053015">
    <property type="protein sequence ID" value="QJQ32838.1"/>
    <property type="molecule type" value="Genomic_DNA"/>
</dbReference>
<dbReference type="PANTHER" id="PTHR43432:SF3">
    <property type="entry name" value="SLR0285 PROTEIN"/>
    <property type="match status" value="1"/>
</dbReference>
<dbReference type="AlphaFoldDB" id="A0A6M4AUM6"/>
<gene>
    <name evidence="6" type="ORF">GV829_10615</name>
</gene>
<dbReference type="Pfam" id="PF04055">
    <property type="entry name" value="Radical_SAM"/>
    <property type="match status" value="1"/>
</dbReference>
<dbReference type="SFLD" id="SFLDG01084">
    <property type="entry name" value="Uncharacterised_Radical_SAM_Su"/>
    <property type="match status" value="1"/>
</dbReference>
<dbReference type="PANTHER" id="PTHR43432">
    <property type="entry name" value="SLR0285 PROTEIN"/>
    <property type="match status" value="1"/>
</dbReference>
<keyword evidence="2" id="KW-0408">Iron</keyword>
<proteinExistence type="predicted"/>
<dbReference type="CDD" id="cd01335">
    <property type="entry name" value="Radical_SAM"/>
    <property type="match status" value="1"/>
</dbReference>
<evidence type="ECO:0000313" key="7">
    <source>
        <dbReference type="Proteomes" id="UP000503018"/>
    </source>
</evidence>
<feature type="region of interest" description="Disordered" evidence="4">
    <location>
        <begin position="1"/>
        <end position="53"/>
    </location>
</feature>
<sequence>MDGAPPLPPAIPGRGAPSNQSSRRFSLPVREADGDWLDERQSVDGEPTAPSTTVSLERPRTIIARNSSPDIGFDRSINAYRGCEHGCIYCYARPTHAFLDLSPGLDFETRLTVKPDAAQLLRRELSAPGYRVAPLAMGTNTDGYQPIEREWQITRQLLAILSETGHPLIITTKSDRILRDLDLLAEMASRKLLCVSLSVTTLDAAIARSLEPRAPHPAKRLKAIEALAKAGVPVQVNVSPVIPSITDHEMERILAAAANAGAYRATYIVVRLPHEVAPLFRQWLDAHFPDRAARVMSIIQDIRGGRDNDPNFATRMKGTGVWADLIRARFKRAIRAYDLDTPPVDLDCTQFTPPERNGQMRLF</sequence>
<feature type="domain" description="Radical SAM core" evidence="5">
    <location>
        <begin position="66"/>
        <end position="306"/>
    </location>
</feature>
<dbReference type="GO" id="GO:0046872">
    <property type="term" value="F:metal ion binding"/>
    <property type="evidence" value="ECO:0007669"/>
    <property type="project" value="UniProtKB-KW"/>
</dbReference>
<dbReference type="InterPro" id="IPR006638">
    <property type="entry name" value="Elp3/MiaA/NifB-like_rSAM"/>
</dbReference>
<dbReference type="Gene3D" id="3.80.30.30">
    <property type="match status" value="1"/>
</dbReference>
<accession>A0A6M4AUM6</accession>
<protein>
    <submittedName>
        <fullName evidence="6">PA0069 family radical SAM protein</fullName>
    </submittedName>
</protein>
<evidence type="ECO:0000256" key="1">
    <source>
        <dbReference type="ARBA" id="ARBA00022723"/>
    </source>
</evidence>
<evidence type="ECO:0000259" key="5">
    <source>
        <dbReference type="PROSITE" id="PS51918"/>
    </source>
</evidence>
<dbReference type="NCBIfam" id="NF033668">
    <property type="entry name" value="rSAM_PA0069"/>
    <property type="match status" value="1"/>
</dbReference>
<dbReference type="InterPro" id="IPR007197">
    <property type="entry name" value="rSAM"/>
</dbReference>
<dbReference type="GO" id="GO:0003824">
    <property type="term" value="F:catalytic activity"/>
    <property type="evidence" value="ECO:0007669"/>
    <property type="project" value="InterPro"/>
</dbReference>
<dbReference type="RefSeq" id="WP_169946498.1">
    <property type="nucleotide sequence ID" value="NZ_CP053015.1"/>
</dbReference>